<organism evidence="1 2">
    <name type="scientific">Slackia exigua (strain ATCC 700122 / DSM 15923 / CIP 105133 / JCM 11022 / KCTC 5966 / S-7)</name>
    <dbReference type="NCBI Taxonomy" id="649764"/>
    <lineage>
        <taxon>Bacteria</taxon>
        <taxon>Bacillati</taxon>
        <taxon>Actinomycetota</taxon>
        <taxon>Coriobacteriia</taxon>
        <taxon>Eggerthellales</taxon>
        <taxon>Eggerthellaceae</taxon>
        <taxon>Slackia</taxon>
    </lineage>
</organism>
<dbReference type="STRING" id="649764.HMPREF0762_01642"/>
<dbReference type="EMBL" id="ACUX02000016">
    <property type="protein sequence ID" value="EEZ60834.1"/>
    <property type="molecule type" value="Genomic_DNA"/>
</dbReference>
<gene>
    <name evidence="1" type="ORF">HMPREF0762_01642</name>
</gene>
<reference evidence="1" key="1">
    <citation type="submission" date="2009-10" db="EMBL/GenBank/DDBJ databases">
        <authorList>
            <person name="Weinstock G."/>
            <person name="Sodergren E."/>
            <person name="Clifton S."/>
            <person name="Fulton L."/>
            <person name="Fulton B."/>
            <person name="Courtney L."/>
            <person name="Fronick C."/>
            <person name="Harrison M."/>
            <person name="Strong C."/>
            <person name="Farmer C."/>
            <person name="Delahaunty K."/>
            <person name="Markovic C."/>
            <person name="Hall O."/>
            <person name="Minx P."/>
            <person name="Tomlinson C."/>
            <person name="Mitreva M."/>
            <person name="Nelson J."/>
            <person name="Hou S."/>
            <person name="Wollam A."/>
            <person name="Pepin K.H."/>
            <person name="Johnson M."/>
            <person name="Bhonagiri V."/>
            <person name="Nash W.E."/>
            <person name="Warren W."/>
            <person name="Chinwalla A."/>
            <person name="Mardis E.R."/>
            <person name="Wilson R.K."/>
        </authorList>
    </citation>
    <scope>NUCLEOTIDE SEQUENCE [LARGE SCALE GENOMIC DNA]</scope>
    <source>
        <strain evidence="1">ATCC 700122</strain>
    </source>
</reference>
<evidence type="ECO:0000313" key="1">
    <source>
        <dbReference type="EMBL" id="EEZ60834.1"/>
    </source>
</evidence>
<accession>D0WIG7</accession>
<dbReference type="Proteomes" id="UP000006001">
    <property type="component" value="Unassembled WGS sequence"/>
</dbReference>
<protein>
    <submittedName>
        <fullName evidence="1">Uncharacterized protein</fullName>
    </submittedName>
</protein>
<dbReference type="AlphaFoldDB" id="D0WIG7"/>
<dbReference type="HOGENOM" id="CLU_3222141_0_0_11"/>
<proteinExistence type="predicted"/>
<sequence>MPPPRAVVEAANAASDACVRTPASSQRAGRLLSIERESGRIHVC</sequence>
<name>D0WIG7_SLAES</name>
<evidence type="ECO:0000313" key="2">
    <source>
        <dbReference type="Proteomes" id="UP000006001"/>
    </source>
</evidence>
<comment type="caution">
    <text evidence="1">The sequence shown here is derived from an EMBL/GenBank/DDBJ whole genome shotgun (WGS) entry which is preliminary data.</text>
</comment>
<keyword evidence="2" id="KW-1185">Reference proteome</keyword>